<dbReference type="PANTHER" id="PTHR46116:SF13">
    <property type="entry name" value="UBIQUITIN-CONJUGATING ENZYME E2 24-RELATED"/>
    <property type="match status" value="1"/>
</dbReference>
<name>A0A5A7PRW9_STRAF</name>
<accession>A0A5A7PRW9</accession>
<evidence type="ECO:0000256" key="2">
    <source>
        <dbReference type="ARBA" id="ARBA00022786"/>
    </source>
</evidence>
<keyword evidence="1" id="KW-0808">Transferase</keyword>
<evidence type="ECO:0000256" key="1">
    <source>
        <dbReference type="ARBA" id="ARBA00022679"/>
    </source>
</evidence>
<sequence>MPETGDRQPEFGEIEEIIDEVDAKFNRFKNFDVKLNHPPLDHHHYDLFNLKSWKNPISTTHNKTAIQNELKTFAKNVPSWIFARSYKHRIDLMRAAIIGPPNTPFHGCLFFFDLKFPENYPEKPPKIHYRPYGLDLHPSLLRTDGKITILPLSENKWYDRLKQNYLPGIANKKWNPDESNNLMLVFRAIRDELTAVKLEPRDKNNRKIFALTCQKMMRVLKEPPSDF</sequence>
<dbReference type="Pfam" id="PF00179">
    <property type="entry name" value="UQ_con"/>
    <property type="match status" value="1"/>
</dbReference>
<comment type="caution">
    <text evidence="4">The sequence shown here is derived from an EMBL/GenBank/DDBJ whole genome shotgun (WGS) entry which is preliminary data.</text>
</comment>
<evidence type="ECO:0000259" key="3">
    <source>
        <dbReference type="PROSITE" id="PS50127"/>
    </source>
</evidence>
<organism evidence="4 5">
    <name type="scientific">Striga asiatica</name>
    <name type="common">Asiatic witchweed</name>
    <name type="synonym">Buchnera asiatica</name>
    <dbReference type="NCBI Taxonomy" id="4170"/>
    <lineage>
        <taxon>Eukaryota</taxon>
        <taxon>Viridiplantae</taxon>
        <taxon>Streptophyta</taxon>
        <taxon>Embryophyta</taxon>
        <taxon>Tracheophyta</taxon>
        <taxon>Spermatophyta</taxon>
        <taxon>Magnoliopsida</taxon>
        <taxon>eudicotyledons</taxon>
        <taxon>Gunneridae</taxon>
        <taxon>Pentapetalae</taxon>
        <taxon>asterids</taxon>
        <taxon>lamiids</taxon>
        <taxon>Lamiales</taxon>
        <taxon>Orobanchaceae</taxon>
        <taxon>Buchnereae</taxon>
        <taxon>Striga</taxon>
    </lineage>
</organism>
<dbReference type="Gene3D" id="3.10.110.10">
    <property type="entry name" value="Ubiquitin Conjugating Enzyme"/>
    <property type="match status" value="1"/>
</dbReference>
<gene>
    <name evidence="4" type="ORF">STAS_11662</name>
</gene>
<dbReference type="SUPFAM" id="SSF54495">
    <property type="entry name" value="UBC-like"/>
    <property type="match status" value="1"/>
</dbReference>
<dbReference type="PANTHER" id="PTHR46116">
    <property type="entry name" value="(E3-INDEPENDENT) E2 UBIQUITIN-CONJUGATING ENZYME"/>
    <property type="match status" value="1"/>
</dbReference>
<dbReference type="AlphaFoldDB" id="A0A5A7PRW9"/>
<dbReference type="InterPro" id="IPR000608">
    <property type="entry name" value="UBC"/>
</dbReference>
<keyword evidence="5" id="KW-1185">Reference proteome</keyword>
<dbReference type="InterPro" id="IPR016135">
    <property type="entry name" value="UBQ-conjugating_enzyme/RWD"/>
</dbReference>
<dbReference type="PROSITE" id="PS50127">
    <property type="entry name" value="UBC_2"/>
    <property type="match status" value="1"/>
</dbReference>
<reference evidence="5" key="1">
    <citation type="journal article" date="2019" name="Curr. Biol.">
        <title>Genome Sequence of Striga asiatica Provides Insight into the Evolution of Plant Parasitism.</title>
        <authorList>
            <person name="Yoshida S."/>
            <person name="Kim S."/>
            <person name="Wafula E.K."/>
            <person name="Tanskanen J."/>
            <person name="Kim Y.M."/>
            <person name="Honaas L."/>
            <person name="Yang Z."/>
            <person name="Spallek T."/>
            <person name="Conn C.E."/>
            <person name="Ichihashi Y."/>
            <person name="Cheong K."/>
            <person name="Cui S."/>
            <person name="Der J.P."/>
            <person name="Gundlach H."/>
            <person name="Jiao Y."/>
            <person name="Hori C."/>
            <person name="Ishida J.K."/>
            <person name="Kasahara H."/>
            <person name="Kiba T."/>
            <person name="Kim M.S."/>
            <person name="Koo N."/>
            <person name="Laohavisit A."/>
            <person name="Lee Y.H."/>
            <person name="Lumba S."/>
            <person name="McCourt P."/>
            <person name="Mortimer J.C."/>
            <person name="Mutuku J.M."/>
            <person name="Nomura T."/>
            <person name="Sasaki-Sekimoto Y."/>
            <person name="Seto Y."/>
            <person name="Wang Y."/>
            <person name="Wakatake T."/>
            <person name="Sakakibara H."/>
            <person name="Demura T."/>
            <person name="Yamaguchi S."/>
            <person name="Yoneyama K."/>
            <person name="Manabe R.I."/>
            <person name="Nelson D.C."/>
            <person name="Schulman A.H."/>
            <person name="Timko M.P."/>
            <person name="dePamphilis C.W."/>
            <person name="Choi D."/>
            <person name="Shirasu K."/>
        </authorList>
    </citation>
    <scope>NUCLEOTIDE SEQUENCE [LARGE SCALE GENOMIC DNA]</scope>
    <source>
        <strain evidence="5">cv. UVA1</strain>
    </source>
</reference>
<dbReference type="EMBL" id="BKCP01004961">
    <property type="protein sequence ID" value="GER35398.1"/>
    <property type="molecule type" value="Genomic_DNA"/>
</dbReference>
<dbReference type="OrthoDB" id="47801at2759"/>
<dbReference type="SMART" id="SM00212">
    <property type="entry name" value="UBCc"/>
    <property type="match status" value="1"/>
</dbReference>
<evidence type="ECO:0000313" key="4">
    <source>
        <dbReference type="EMBL" id="GER35398.1"/>
    </source>
</evidence>
<evidence type="ECO:0000313" key="5">
    <source>
        <dbReference type="Proteomes" id="UP000325081"/>
    </source>
</evidence>
<protein>
    <submittedName>
        <fullName evidence="4">Ubiquitin conjugating enzyme</fullName>
    </submittedName>
</protein>
<feature type="domain" description="UBC core" evidence="3">
    <location>
        <begin position="61"/>
        <end position="227"/>
    </location>
</feature>
<keyword evidence="2" id="KW-0833">Ubl conjugation pathway</keyword>
<dbReference type="Proteomes" id="UP000325081">
    <property type="component" value="Unassembled WGS sequence"/>
</dbReference>
<dbReference type="GO" id="GO:0061631">
    <property type="term" value="F:ubiquitin conjugating enzyme activity"/>
    <property type="evidence" value="ECO:0007669"/>
    <property type="project" value="TreeGrafter"/>
</dbReference>
<proteinExistence type="predicted"/>